<sequence length="471" mass="52673">MNAALSPDERRAHGRAARDRTPRKSHTSIGNLDRDPIALLEQNSAGRVRRLVALRYGRMLTSPFAFFRGSAIIQAHDLAGTPDSDMPMQICGDCHLSNFGGFATPERTLIFDVNDFDETTIGPWEWDLKRLVASLAVAGRHLGHGEALARQFAYSAAESYREHMAEYAQLGALEIWYARISFEDLMNDYPDADVRKRIKRGMEKASTRTHEQMLSKLADFVDGRWRIRDAPPGVFHVRGASTLFDADDDWLKHDDPDGARETAFNAYLKTLAPDRRDLLQNFVFQDVAFKVVGVGSVGTRCLIMLFVDHFGKPMFLQVKEATKSVVSLFYKSRSPIKNNGERVVHGQRHMQAASDPFLGWAAGPFGRHVYVRQLRDMKISAEVETYPSDLLEQYGRLCGWVLARAHAKAGGMSMELSAYMGKSDALSVALAEYAMGYADQVEKDFEAFQAACRNGTLEARTDADMAADFLV</sequence>
<dbReference type="PANTHER" id="PTHR39441:SF1">
    <property type="entry name" value="DUF2252 DOMAIN-CONTAINING PROTEIN"/>
    <property type="match status" value="1"/>
</dbReference>
<dbReference type="Pfam" id="PF10009">
    <property type="entry name" value="DUF2252"/>
    <property type="match status" value="1"/>
</dbReference>
<dbReference type="RefSeq" id="WP_121089337.1">
    <property type="nucleotide sequence ID" value="NZ_RBZU01000011.1"/>
</dbReference>
<dbReference type="AlphaFoldDB" id="A0A494XDU1"/>
<dbReference type="PANTHER" id="PTHR39441">
    <property type="entry name" value="DUF2252 DOMAIN-CONTAINING PROTEIN"/>
    <property type="match status" value="1"/>
</dbReference>
<dbReference type="OrthoDB" id="1491115at2"/>
<protein>
    <submittedName>
        <fullName evidence="2">DUF2252 domain-containing protein</fullName>
    </submittedName>
</protein>
<evidence type="ECO:0000256" key="1">
    <source>
        <dbReference type="SAM" id="MobiDB-lite"/>
    </source>
</evidence>
<feature type="region of interest" description="Disordered" evidence="1">
    <location>
        <begin position="1"/>
        <end position="31"/>
    </location>
</feature>
<dbReference type="Proteomes" id="UP000270342">
    <property type="component" value="Unassembled WGS sequence"/>
</dbReference>
<keyword evidence="3" id="KW-1185">Reference proteome</keyword>
<reference evidence="2 3" key="1">
    <citation type="submission" date="2018-10" db="EMBL/GenBank/DDBJ databases">
        <title>Robbsia sp. DHC34, isolated from soil.</title>
        <authorList>
            <person name="Gao Z.-H."/>
            <person name="Qiu L.-H."/>
        </authorList>
    </citation>
    <scope>NUCLEOTIDE SEQUENCE [LARGE SCALE GENOMIC DNA]</scope>
    <source>
        <strain evidence="2 3">DHC34</strain>
    </source>
</reference>
<comment type="caution">
    <text evidence="2">The sequence shown here is derived from an EMBL/GenBank/DDBJ whole genome shotgun (WGS) entry which is preliminary data.</text>
</comment>
<dbReference type="EMBL" id="RBZU01000011">
    <property type="protein sequence ID" value="RKP48678.1"/>
    <property type="molecule type" value="Genomic_DNA"/>
</dbReference>
<organism evidence="2 3">
    <name type="scientific">Pararobbsia silviterrae</name>
    <dbReference type="NCBI Taxonomy" id="1792498"/>
    <lineage>
        <taxon>Bacteria</taxon>
        <taxon>Pseudomonadati</taxon>
        <taxon>Pseudomonadota</taxon>
        <taxon>Betaproteobacteria</taxon>
        <taxon>Burkholderiales</taxon>
        <taxon>Burkholderiaceae</taxon>
        <taxon>Pararobbsia</taxon>
    </lineage>
</organism>
<dbReference type="InterPro" id="IPR018721">
    <property type="entry name" value="DUF2252"/>
</dbReference>
<evidence type="ECO:0000313" key="3">
    <source>
        <dbReference type="Proteomes" id="UP000270342"/>
    </source>
</evidence>
<evidence type="ECO:0000313" key="2">
    <source>
        <dbReference type="EMBL" id="RKP48678.1"/>
    </source>
</evidence>
<feature type="compositionally biased region" description="Basic and acidic residues" evidence="1">
    <location>
        <begin position="7"/>
        <end position="22"/>
    </location>
</feature>
<name>A0A494XDU1_9BURK</name>
<accession>A0A494XDU1</accession>
<gene>
    <name evidence="2" type="ORF">D7S86_22020</name>
</gene>
<proteinExistence type="predicted"/>